<evidence type="ECO:0000256" key="1">
    <source>
        <dbReference type="ARBA" id="ARBA00004141"/>
    </source>
</evidence>
<sequence>MEDFIDVLTLLALLGFWGFVHSFLASLKVKEFFKKQFGKAISFYRLCYNLFSIVTLYLIWEYSPHPSTKIYQLNPPFDFLVLVPQMLSLLGIIWCFRFISSKEFLGLAQIERFLNKEYSEEELDEKMTFRIEGPYKYSRHPIYFFSIIFLLFRAEMDLFYLTVLIVFIAYFYVGSVYEEKKLVSIFGDDYREYQKKVPRIFPVKLFTKNG</sequence>
<evidence type="ECO:0000256" key="4">
    <source>
        <dbReference type="ARBA" id="ARBA00022989"/>
    </source>
</evidence>
<evidence type="ECO:0000256" key="3">
    <source>
        <dbReference type="ARBA" id="ARBA00022692"/>
    </source>
</evidence>
<reference evidence="7" key="1">
    <citation type="journal article" date="2020" name="mSystems">
        <title>Genome- and Community-Level Interaction Insights into Carbon Utilization and Element Cycling Functions of Hydrothermarchaeota in Hydrothermal Sediment.</title>
        <authorList>
            <person name="Zhou Z."/>
            <person name="Liu Y."/>
            <person name="Xu W."/>
            <person name="Pan J."/>
            <person name="Luo Z.H."/>
            <person name="Li M."/>
        </authorList>
    </citation>
    <scope>NUCLEOTIDE SEQUENCE [LARGE SCALE GENOMIC DNA]</scope>
    <source>
        <strain evidence="7">SpSt-479</strain>
    </source>
</reference>
<feature type="transmembrane region" description="Helical" evidence="6">
    <location>
        <begin position="41"/>
        <end position="60"/>
    </location>
</feature>
<gene>
    <name evidence="7" type="ORF">ENS31_00665</name>
</gene>
<keyword evidence="4 6" id="KW-1133">Transmembrane helix</keyword>
<feature type="transmembrane region" description="Helical" evidence="6">
    <location>
        <begin position="158"/>
        <end position="177"/>
    </location>
</feature>
<accession>A0A7V2ZHI7</accession>
<dbReference type="InterPro" id="IPR033580">
    <property type="entry name" value="Nurim-like"/>
</dbReference>
<comment type="caution">
    <text evidence="7">The sequence shown here is derived from an EMBL/GenBank/DDBJ whole genome shotgun (WGS) entry which is preliminary data.</text>
</comment>
<dbReference type="GO" id="GO:0032259">
    <property type="term" value="P:methylation"/>
    <property type="evidence" value="ECO:0007669"/>
    <property type="project" value="UniProtKB-KW"/>
</dbReference>
<dbReference type="EMBL" id="DSUJ01000002">
    <property type="protein sequence ID" value="HFI90021.1"/>
    <property type="molecule type" value="Genomic_DNA"/>
</dbReference>
<feature type="transmembrane region" description="Helical" evidence="6">
    <location>
        <begin position="6"/>
        <end position="29"/>
    </location>
</feature>
<evidence type="ECO:0000256" key="2">
    <source>
        <dbReference type="ARBA" id="ARBA00010631"/>
    </source>
</evidence>
<dbReference type="PANTHER" id="PTHR31040:SF1">
    <property type="entry name" value="NURIM"/>
    <property type="match status" value="1"/>
</dbReference>
<feature type="transmembrane region" description="Helical" evidence="6">
    <location>
        <begin position="137"/>
        <end position="152"/>
    </location>
</feature>
<keyword evidence="7" id="KW-0489">Methyltransferase</keyword>
<evidence type="ECO:0000256" key="5">
    <source>
        <dbReference type="ARBA" id="ARBA00023136"/>
    </source>
</evidence>
<comment type="similarity">
    <text evidence="2">Belongs to the nurim family.</text>
</comment>
<keyword evidence="7" id="KW-0808">Transferase</keyword>
<evidence type="ECO:0000256" key="6">
    <source>
        <dbReference type="SAM" id="Phobius"/>
    </source>
</evidence>
<keyword evidence="5 6" id="KW-0472">Membrane</keyword>
<feature type="transmembrane region" description="Helical" evidence="6">
    <location>
        <begin position="80"/>
        <end position="99"/>
    </location>
</feature>
<proteinExistence type="inferred from homology"/>
<evidence type="ECO:0000313" key="7">
    <source>
        <dbReference type="EMBL" id="HFI90021.1"/>
    </source>
</evidence>
<dbReference type="AlphaFoldDB" id="A0A7V2ZHI7"/>
<comment type="subcellular location">
    <subcellularLocation>
        <location evidence="1">Membrane</location>
        <topology evidence="1">Multi-pass membrane protein</topology>
    </subcellularLocation>
</comment>
<dbReference type="GO" id="GO:0008168">
    <property type="term" value="F:methyltransferase activity"/>
    <property type="evidence" value="ECO:0007669"/>
    <property type="project" value="UniProtKB-KW"/>
</dbReference>
<organism evidence="7">
    <name type="scientific">Ignavibacterium album</name>
    <dbReference type="NCBI Taxonomy" id="591197"/>
    <lineage>
        <taxon>Bacteria</taxon>
        <taxon>Pseudomonadati</taxon>
        <taxon>Ignavibacteriota</taxon>
        <taxon>Ignavibacteria</taxon>
        <taxon>Ignavibacteriales</taxon>
        <taxon>Ignavibacteriaceae</taxon>
        <taxon>Ignavibacterium</taxon>
    </lineage>
</organism>
<dbReference type="GO" id="GO:0016020">
    <property type="term" value="C:membrane"/>
    <property type="evidence" value="ECO:0007669"/>
    <property type="project" value="UniProtKB-SubCell"/>
</dbReference>
<keyword evidence="3 6" id="KW-0812">Transmembrane</keyword>
<protein>
    <submittedName>
        <fullName evidence="7">Isoprenylcysteine carboxylmethyltransferase family protein</fullName>
    </submittedName>
</protein>
<dbReference type="Gene3D" id="1.20.120.1630">
    <property type="match status" value="1"/>
</dbReference>
<name>A0A7V2ZHI7_9BACT</name>
<dbReference type="PANTHER" id="PTHR31040">
    <property type="entry name" value="NURIM"/>
    <property type="match status" value="1"/>
</dbReference>